<dbReference type="Pfam" id="PF00582">
    <property type="entry name" value="Usp"/>
    <property type="match status" value="1"/>
</dbReference>
<dbReference type="InterPro" id="IPR014729">
    <property type="entry name" value="Rossmann-like_a/b/a_fold"/>
</dbReference>
<sequence length="140" mass="15134">MRIVIAIDGSEAALRAVRHAIKLAGDMKEPPELHLLYADEPLMRSVALSLGLEGAARYHAENGDASMRKARAMLKRAKTDYEEHLSVGDPAATILKFAKSNRCDLIVMGSHGRSALKNLLLGSVTAKVICNCTVPLTVVR</sequence>
<dbReference type="PANTHER" id="PTHR46268">
    <property type="entry name" value="STRESS RESPONSE PROTEIN NHAX"/>
    <property type="match status" value="1"/>
</dbReference>
<dbReference type="RefSeq" id="WP_057942778.1">
    <property type="nucleotide sequence ID" value="NZ_CP011131.1"/>
</dbReference>
<reference evidence="3 4" key="1">
    <citation type="submission" date="2022-03" db="EMBL/GenBank/DDBJ databases">
        <title>Complete genome sequence of Lysobacter capsici VKM B-2533 and Lysobacter gummosus 10.1.1, promising sources of lytic agents.</title>
        <authorList>
            <person name="Tarlachkov S.V."/>
            <person name="Kudryakova I.V."/>
            <person name="Afoshin A.S."/>
            <person name="Leontyevskaya E.A."/>
            <person name="Leontyevskaya N.V."/>
        </authorList>
    </citation>
    <scope>NUCLEOTIDE SEQUENCE [LARGE SCALE GENOMIC DNA]</scope>
    <source>
        <strain evidence="3 4">10.1.1</strain>
    </source>
</reference>
<comment type="similarity">
    <text evidence="1">Belongs to the universal stress protein A family.</text>
</comment>
<evidence type="ECO:0000256" key="1">
    <source>
        <dbReference type="ARBA" id="ARBA00008791"/>
    </source>
</evidence>
<organism evidence="3 4">
    <name type="scientific">Lysobacter gummosus</name>
    <dbReference type="NCBI Taxonomy" id="262324"/>
    <lineage>
        <taxon>Bacteria</taxon>
        <taxon>Pseudomonadati</taxon>
        <taxon>Pseudomonadota</taxon>
        <taxon>Gammaproteobacteria</taxon>
        <taxon>Lysobacterales</taxon>
        <taxon>Lysobacteraceae</taxon>
        <taxon>Lysobacter</taxon>
    </lineage>
</organism>
<keyword evidence="4" id="KW-1185">Reference proteome</keyword>
<dbReference type="InterPro" id="IPR006016">
    <property type="entry name" value="UspA"/>
</dbReference>
<proteinExistence type="inferred from homology"/>
<protein>
    <submittedName>
        <fullName evidence="3">Universal stress protein</fullName>
    </submittedName>
</protein>
<evidence type="ECO:0000259" key="2">
    <source>
        <dbReference type="Pfam" id="PF00582"/>
    </source>
</evidence>
<dbReference type="InterPro" id="IPR006015">
    <property type="entry name" value="Universal_stress_UspA"/>
</dbReference>
<dbReference type="PRINTS" id="PR01438">
    <property type="entry name" value="UNVRSLSTRESS"/>
</dbReference>
<dbReference type="Gene3D" id="3.40.50.620">
    <property type="entry name" value="HUPs"/>
    <property type="match status" value="1"/>
</dbReference>
<feature type="domain" description="UspA" evidence="2">
    <location>
        <begin position="2"/>
        <end position="140"/>
    </location>
</feature>
<evidence type="ECO:0000313" key="4">
    <source>
        <dbReference type="Proteomes" id="UP000829194"/>
    </source>
</evidence>
<dbReference type="CDD" id="cd00293">
    <property type="entry name" value="USP-like"/>
    <property type="match status" value="1"/>
</dbReference>
<dbReference type="PANTHER" id="PTHR46268:SF6">
    <property type="entry name" value="UNIVERSAL STRESS PROTEIN UP12"/>
    <property type="match status" value="1"/>
</dbReference>
<gene>
    <name evidence="3" type="ORF">MOV92_10600</name>
</gene>
<evidence type="ECO:0000313" key="3">
    <source>
        <dbReference type="EMBL" id="UNP31660.1"/>
    </source>
</evidence>
<dbReference type="Proteomes" id="UP000829194">
    <property type="component" value="Chromosome"/>
</dbReference>
<name>A0ABY3XJ63_9GAMM</name>
<dbReference type="EMBL" id="CP093547">
    <property type="protein sequence ID" value="UNP31660.1"/>
    <property type="molecule type" value="Genomic_DNA"/>
</dbReference>
<accession>A0ABY3XJ63</accession>
<dbReference type="SUPFAM" id="SSF52402">
    <property type="entry name" value="Adenine nucleotide alpha hydrolases-like"/>
    <property type="match status" value="1"/>
</dbReference>